<name>A0ABM5U255_CORUL</name>
<proteinExistence type="predicted"/>
<protein>
    <recommendedName>
        <fullName evidence="3">Transposase</fullName>
    </recommendedName>
</protein>
<gene>
    <name evidence="1" type="ORF">CulFRC58_1454</name>
</gene>
<reference evidence="1 2" key="1">
    <citation type="journal article" date="2014" name="Int. J. Syst. Evol. Microbiol.">
        <title>Draft Genome Sequence of Corynebacterium ulcerans FRC58, Isolated from the Bronchitic Aspiration of a Patient in France.</title>
        <authorList>
            <person name="Silva Ado S."/>
            <person name="Barauna R.A."/>
            <person name="de Sa P.C."/>
            <person name="das Gracas D.A."/>
            <person name="Carneiro A.R."/>
            <person name="Thouvenin M."/>
            <person name="Azevedo V."/>
            <person name="Badell E."/>
            <person name="Guiso N."/>
            <person name="da Silva A.L."/>
            <person name="Ramos R.T."/>
        </authorList>
    </citation>
    <scope>NUCLEOTIDE SEQUENCE [LARGE SCALE GENOMIC DNA]</scope>
    <source>
        <strain evidence="1 2">FRC58</strain>
    </source>
</reference>
<dbReference type="Proteomes" id="UP000036185">
    <property type="component" value="Chromosome"/>
</dbReference>
<evidence type="ECO:0000313" key="2">
    <source>
        <dbReference type="Proteomes" id="UP000036185"/>
    </source>
</evidence>
<sequence length="38" mass="4307">MERHRNNPLSDALQSVIKKIVSALLSPLIGYQDPHHVE</sequence>
<keyword evidence="2" id="KW-1185">Reference proteome</keyword>
<evidence type="ECO:0000313" key="1">
    <source>
        <dbReference type="EMBL" id="AKN77308.1"/>
    </source>
</evidence>
<organism evidence="1 2">
    <name type="scientific">Corynebacterium ulcerans FRC58</name>
    <dbReference type="NCBI Taxonomy" id="1408268"/>
    <lineage>
        <taxon>Bacteria</taxon>
        <taxon>Bacillati</taxon>
        <taxon>Actinomycetota</taxon>
        <taxon>Actinomycetes</taxon>
        <taxon>Mycobacteriales</taxon>
        <taxon>Corynebacteriaceae</taxon>
        <taxon>Corynebacterium</taxon>
    </lineage>
</organism>
<accession>A0ABM5U255</accession>
<evidence type="ECO:0008006" key="3">
    <source>
        <dbReference type="Google" id="ProtNLM"/>
    </source>
</evidence>
<dbReference type="EMBL" id="CP011913">
    <property type="protein sequence ID" value="AKN77308.1"/>
    <property type="molecule type" value="Genomic_DNA"/>
</dbReference>